<feature type="region of interest" description="Disordered" evidence="1">
    <location>
        <begin position="470"/>
        <end position="514"/>
    </location>
</feature>
<comment type="caution">
    <text evidence="2">The sequence shown here is derived from an EMBL/GenBank/DDBJ whole genome shotgun (WGS) entry which is preliminary data.</text>
</comment>
<accession>A0AAE1NMC8</accession>
<protein>
    <submittedName>
        <fullName evidence="2">Uncharacterized protein</fullName>
    </submittedName>
</protein>
<evidence type="ECO:0000313" key="2">
    <source>
        <dbReference type="EMBL" id="KAK4292032.1"/>
    </source>
</evidence>
<feature type="compositionally biased region" description="Polar residues" evidence="1">
    <location>
        <begin position="351"/>
        <end position="376"/>
    </location>
</feature>
<evidence type="ECO:0000313" key="3">
    <source>
        <dbReference type="Proteomes" id="UP001292094"/>
    </source>
</evidence>
<dbReference type="EMBL" id="JAWZYT010004962">
    <property type="protein sequence ID" value="KAK4292032.1"/>
    <property type="molecule type" value="Genomic_DNA"/>
</dbReference>
<keyword evidence="3" id="KW-1185">Reference proteome</keyword>
<organism evidence="2 3">
    <name type="scientific">Petrolisthes manimaculis</name>
    <dbReference type="NCBI Taxonomy" id="1843537"/>
    <lineage>
        <taxon>Eukaryota</taxon>
        <taxon>Metazoa</taxon>
        <taxon>Ecdysozoa</taxon>
        <taxon>Arthropoda</taxon>
        <taxon>Crustacea</taxon>
        <taxon>Multicrustacea</taxon>
        <taxon>Malacostraca</taxon>
        <taxon>Eumalacostraca</taxon>
        <taxon>Eucarida</taxon>
        <taxon>Decapoda</taxon>
        <taxon>Pleocyemata</taxon>
        <taxon>Anomura</taxon>
        <taxon>Galatheoidea</taxon>
        <taxon>Porcellanidae</taxon>
        <taxon>Petrolisthes</taxon>
    </lineage>
</organism>
<reference evidence="2" key="1">
    <citation type="submission" date="2023-11" db="EMBL/GenBank/DDBJ databases">
        <title>Genome assemblies of two species of porcelain crab, Petrolisthes cinctipes and Petrolisthes manimaculis (Anomura: Porcellanidae).</title>
        <authorList>
            <person name="Angst P."/>
        </authorList>
    </citation>
    <scope>NUCLEOTIDE SEQUENCE</scope>
    <source>
        <strain evidence="2">PB745_02</strain>
        <tissue evidence="2">Gill</tissue>
    </source>
</reference>
<feature type="compositionally biased region" description="Basic and acidic residues" evidence="1">
    <location>
        <begin position="316"/>
        <end position="331"/>
    </location>
</feature>
<sequence>MAIADDSSLFRSRDFKQLTSQLRNAKEATPSTEDYTAMGGDYKYIQDSEVDSKHGGFRHNFHSDGERGGYHGKQIAWSNIKEDHLDTLKGGKGRLLDLLWKSKLEASLSPSLPPLLPQSVGHTLAHFSGARRQVPAPGRGIRLTPPLSFLVPPTSTFVPSKVSMPLVSTSPSKPLFSSSFSSLGTSVTRDNIPGDEEIINRPTDSAANNGGEKKSNVYIDGTPQDPTRLLHTHRDETLASTPTETQMTDSPITRVTTMDGAQVLQKDKDYTQTLHEDEDRRHNNSLHILNKVATQNHTNGTQVAEHMNVMPVTVEQRHTKQDIHQSTEATHKYSQTNLKHPDSNEAIINDLGSNASGTDKTNTNESTTPSPKTTTNEQERDDETVRREEICRQANELFRSLVLTTSNLLKPQSSSTPERKWLPVLTNAADISKIDTEFGGHSERVEGTKKGHGQNDVVDEVVVVVGDGTSINPKYSEQQQEEEVVKEEAPPRVQLLGPDGRETMTDIHPALPYT</sequence>
<feature type="region of interest" description="Disordered" evidence="1">
    <location>
        <begin position="316"/>
        <end position="386"/>
    </location>
</feature>
<dbReference type="AlphaFoldDB" id="A0AAE1NMC8"/>
<gene>
    <name evidence="2" type="ORF">Pmani_035173</name>
</gene>
<evidence type="ECO:0000256" key="1">
    <source>
        <dbReference type="SAM" id="MobiDB-lite"/>
    </source>
</evidence>
<proteinExistence type="predicted"/>
<feature type="non-terminal residue" evidence="2">
    <location>
        <position position="514"/>
    </location>
</feature>
<name>A0AAE1NMC8_9EUCA</name>
<dbReference type="Proteomes" id="UP001292094">
    <property type="component" value="Unassembled WGS sequence"/>
</dbReference>
<feature type="region of interest" description="Disordered" evidence="1">
    <location>
        <begin position="191"/>
        <end position="228"/>
    </location>
</feature>